<sequence length="79" mass="8880">MGDPRPRSIQDFLDDFDQICLAFWQKLEGRKSLHEYGASVTQHSPLLPTHSPAMELQGYPQLKLSAGESLDGTKREPPD</sequence>
<organism evidence="2 3">
    <name type="scientific">Pelobates cultripes</name>
    <name type="common">Western spadefoot toad</name>
    <dbReference type="NCBI Taxonomy" id="61616"/>
    <lineage>
        <taxon>Eukaryota</taxon>
        <taxon>Metazoa</taxon>
        <taxon>Chordata</taxon>
        <taxon>Craniata</taxon>
        <taxon>Vertebrata</taxon>
        <taxon>Euteleostomi</taxon>
        <taxon>Amphibia</taxon>
        <taxon>Batrachia</taxon>
        <taxon>Anura</taxon>
        <taxon>Pelobatoidea</taxon>
        <taxon>Pelobatidae</taxon>
        <taxon>Pelobates</taxon>
    </lineage>
</organism>
<accession>A0AAD1VYU0</accession>
<evidence type="ECO:0000256" key="1">
    <source>
        <dbReference type="SAM" id="MobiDB-lite"/>
    </source>
</evidence>
<keyword evidence="3" id="KW-1185">Reference proteome</keyword>
<feature type="region of interest" description="Disordered" evidence="1">
    <location>
        <begin position="60"/>
        <end position="79"/>
    </location>
</feature>
<reference evidence="2" key="1">
    <citation type="submission" date="2022-03" db="EMBL/GenBank/DDBJ databases">
        <authorList>
            <person name="Alioto T."/>
            <person name="Alioto T."/>
            <person name="Gomez Garrido J."/>
        </authorList>
    </citation>
    <scope>NUCLEOTIDE SEQUENCE</scope>
</reference>
<name>A0AAD1VYU0_PELCU</name>
<dbReference type="AlphaFoldDB" id="A0AAD1VYU0"/>
<protein>
    <submittedName>
        <fullName evidence="2">Uncharacterized protein</fullName>
    </submittedName>
</protein>
<dbReference type="Proteomes" id="UP001295444">
    <property type="component" value="Chromosome 03"/>
</dbReference>
<dbReference type="EMBL" id="OW240914">
    <property type="protein sequence ID" value="CAH2274435.1"/>
    <property type="molecule type" value="Genomic_DNA"/>
</dbReference>
<evidence type="ECO:0000313" key="2">
    <source>
        <dbReference type="EMBL" id="CAH2274435.1"/>
    </source>
</evidence>
<gene>
    <name evidence="2" type="ORF">PECUL_23A016229</name>
</gene>
<proteinExistence type="predicted"/>
<evidence type="ECO:0000313" key="3">
    <source>
        <dbReference type="Proteomes" id="UP001295444"/>
    </source>
</evidence>